<dbReference type="InterPro" id="IPR019292">
    <property type="entry name" value="McrC"/>
</dbReference>
<dbReference type="NCBIfam" id="NF007277">
    <property type="entry name" value="PRK09736.1"/>
    <property type="match status" value="1"/>
</dbReference>
<dbReference type="EMBL" id="JAAZCD010000180">
    <property type="protein sequence ID" value="NLD32183.1"/>
    <property type="molecule type" value="Genomic_DNA"/>
</dbReference>
<sequence>MIPVKNVYYMLSYVFQTLNERGYKKMETESFHNALDLCAAILEISIALQIKRGLGKDYVAKTEPLYSLRGRMDLTESVKTQTLLKKQMVCTYDDYTVNTKCNQIIKTTVAYLLRADIPKTRKKNLRKQMLYFRDVDLLEPKRINWRLFYHRNNQTYRFIIFICHLALKSLLQDPSKASHKQWHFFDDRDMHVLFEKFVRAYFKKEFPQLKVNAPHIKWKLDDGFEDMLPRMKTDIMLTHKKKILIIDTKYYAEIARSHYGAETLRSAHLYQLFTYVKNQAEASDDKSMEVAGMLLYAQPEGHASFADKTYLMSGNKISVRSLDLNSEWKEIAHVLNQIVKDSFEIEKLQ</sequence>
<dbReference type="InterPro" id="IPR014407">
    <property type="entry name" value="McrC_bac"/>
</dbReference>
<evidence type="ECO:0000313" key="1">
    <source>
        <dbReference type="EMBL" id="NLD32183.1"/>
    </source>
</evidence>
<name>A0A847D5K1_9LACT</name>
<proteinExistence type="predicted"/>
<keyword evidence="1" id="KW-0255">Endonuclease</keyword>
<dbReference type="GO" id="GO:0016787">
    <property type="term" value="F:hydrolase activity"/>
    <property type="evidence" value="ECO:0007669"/>
    <property type="project" value="UniProtKB-KW"/>
</dbReference>
<evidence type="ECO:0000313" key="2">
    <source>
        <dbReference type="Proteomes" id="UP000589373"/>
    </source>
</evidence>
<dbReference type="EC" id="3.1.21.-" evidence="1"/>
<dbReference type="PANTHER" id="PTHR38733">
    <property type="entry name" value="PROTEIN MCRC"/>
    <property type="match status" value="1"/>
</dbReference>
<keyword evidence="1" id="KW-0378">Hydrolase</keyword>
<organism evidence="1 2">
    <name type="scientific">Trichococcus flocculiformis</name>
    <dbReference type="NCBI Taxonomy" id="82803"/>
    <lineage>
        <taxon>Bacteria</taxon>
        <taxon>Bacillati</taxon>
        <taxon>Bacillota</taxon>
        <taxon>Bacilli</taxon>
        <taxon>Lactobacillales</taxon>
        <taxon>Carnobacteriaceae</taxon>
        <taxon>Trichococcus</taxon>
    </lineage>
</organism>
<dbReference type="AlphaFoldDB" id="A0A847D5K1"/>
<accession>A0A847D5K1</accession>
<comment type="caution">
    <text evidence="1">The sequence shown here is derived from an EMBL/GenBank/DDBJ whole genome shotgun (WGS) entry which is preliminary data.</text>
</comment>
<dbReference type="Pfam" id="PF10117">
    <property type="entry name" value="McrBC"/>
    <property type="match status" value="1"/>
</dbReference>
<dbReference type="PANTHER" id="PTHR38733:SF1">
    <property type="entry name" value="TYPE IV METHYL-DIRECTED RESTRICTION ENZYME ECOKMCRBC"/>
    <property type="match status" value="1"/>
</dbReference>
<dbReference type="GO" id="GO:0009307">
    <property type="term" value="P:DNA restriction-modification system"/>
    <property type="evidence" value="ECO:0007669"/>
    <property type="project" value="InterPro"/>
</dbReference>
<reference evidence="1 2" key="1">
    <citation type="journal article" date="2020" name="Biotechnol. Biofuels">
        <title>New insights from the biogas microbiome by comprehensive genome-resolved metagenomics of nearly 1600 species originating from multiple anaerobic digesters.</title>
        <authorList>
            <person name="Campanaro S."/>
            <person name="Treu L."/>
            <person name="Rodriguez-R L.M."/>
            <person name="Kovalovszki A."/>
            <person name="Ziels R.M."/>
            <person name="Maus I."/>
            <person name="Zhu X."/>
            <person name="Kougias P.G."/>
            <person name="Basile A."/>
            <person name="Luo G."/>
            <person name="Schluter A."/>
            <person name="Konstantinidis K.T."/>
            <person name="Angelidaki I."/>
        </authorList>
    </citation>
    <scope>NUCLEOTIDE SEQUENCE [LARGE SCALE GENOMIC DNA]</scope>
    <source>
        <strain evidence="1">AS07pgkLD_105</strain>
    </source>
</reference>
<dbReference type="PIRSF" id="PIRSF003109">
    <property type="entry name" value="McrC"/>
    <property type="match status" value="1"/>
</dbReference>
<keyword evidence="1" id="KW-0540">Nuclease</keyword>
<gene>
    <name evidence="1" type="primary">mcrC</name>
    <name evidence="1" type="ORF">GX662_07995</name>
</gene>
<dbReference type="Proteomes" id="UP000589373">
    <property type="component" value="Unassembled WGS sequence"/>
</dbReference>
<protein>
    <submittedName>
        <fullName evidence="1">5-methylcytosine-specific restriction endonuclease system specificity protein McrC</fullName>
        <ecNumber evidence="1">3.1.21.-</ecNumber>
    </submittedName>
</protein>
<dbReference type="GO" id="GO:0004519">
    <property type="term" value="F:endonuclease activity"/>
    <property type="evidence" value="ECO:0007669"/>
    <property type="project" value="UniProtKB-KW"/>
</dbReference>